<protein>
    <submittedName>
        <fullName evidence="1">Uncharacterized protein</fullName>
    </submittedName>
</protein>
<keyword evidence="2" id="KW-1185">Reference proteome</keyword>
<sequence length="95" mass="10752">MAVRRGHVELAQILSAELESKPLEPTFIRIYQLNAQEFQKSQSALGFVWGASAEDLKCLRLPARYRYFGLENDQGVPLQVGANSPQASFRRHYSV</sequence>
<dbReference type="AlphaFoldDB" id="A0A9W7ZWC0"/>
<accession>A0A9W7ZWC0</accession>
<evidence type="ECO:0000313" key="2">
    <source>
        <dbReference type="Proteomes" id="UP001150569"/>
    </source>
</evidence>
<evidence type="ECO:0000313" key="1">
    <source>
        <dbReference type="EMBL" id="KAJ1914558.1"/>
    </source>
</evidence>
<reference evidence="1" key="1">
    <citation type="submission" date="2022-07" db="EMBL/GenBank/DDBJ databases">
        <title>Phylogenomic reconstructions and comparative analyses of Kickxellomycotina fungi.</title>
        <authorList>
            <person name="Reynolds N.K."/>
            <person name="Stajich J.E."/>
            <person name="Barry K."/>
            <person name="Grigoriev I.V."/>
            <person name="Crous P."/>
            <person name="Smith M.E."/>
        </authorList>
    </citation>
    <scope>NUCLEOTIDE SEQUENCE</scope>
    <source>
        <strain evidence="1">RSA 861</strain>
    </source>
</reference>
<proteinExistence type="predicted"/>
<dbReference type="Proteomes" id="UP001150569">
    <property type="component" value="Unassembled WGS sequence"/>
</dbReference>
<name>A0A9W7ZWC0_9FUNG</name>
<dbReference type="EMBL" id="JANBPT010000678">
    <property type="protein sequence ID" value="KAJ1914558.1"/>
    <property type="molecule type" value="Genomic_DNA"/>
</dbReference>
<gene>
    <name evidence="1" type="ORF">IWQ60_008767</name>
</gene>
<comment type="caution">
    <text evidence="1">The sequence shown here is derived from an EMBL/GenBank/DDBJ whole genome shotgun (WGS) entry which is preliminary data.</text>
</comment>
<organism evidence="1 2">
    <name type="scientific">Tieghemiomyces parasiticus</name>
    <dbReference type="NCBI Taxonomy" id="78921"/>
    <lineage>
        <taxon>Eukaryota</taxon>
        <taxon>Fungi</taxon>
        <taxon>Fungi incertae sedis</taxon>
        <taxon>Zoopagomycota</taxon>
        <taxon>Kickxellomycotina</taxon>
        <taxon>Dimargaritomycetes</taxon>
        <taxon>Dimargaritales</taxon>
        <taxon>Dimargaritaceae</taxon>
        <taxon>Tieghemiomyces</taxon>
    </lineage>
</organism>